<protein>
    <recommendedName>
        <fullName evidence="10">Amino acid transporter transmembrane domain-containing protein</fullName>
    </recommendedName>
</protein>
<dbReference type="Pfam" id="PF01490">
    <property type="entry name" value="Aa_trans"/>
    <property type="match status" value="1"/>
</dbReference>
<keyword evidence="4" id="KW-0029">Amino-acid transport</keyword>
<evidence type="ECO:0000256" key="7">
    <source>
        <dbReference type="ARBA" id="ARBA00049662"/>
    </source>
</evidence>
<dbReference type="GO" id="GO:0015179">
    <property type="term" value="F:L-amino acid transmembrane transporter activity"/>
    <property type="evidence" value="ECO:0007669"/>
    <property type="project" value="TreeGrafter"/>
</dbReference>
<comment type="similarity">
    <text evidence="7">Belongs to the amino acid/polyamine transporter 2 family. Amino acid/auxin permease (AAAP) (TC 2.A.18.5) subfamily.</text>
</comment>
<evidence type="ECO:0000256" key="1">
    <source>
        <dbReference type="ARBA" id="ARBA00004141"/>
    </source>
</evidence>
<feature type="transmembrane region" description="Helical" evidence="9">
    <location>
        <begin position="159"/>
        <end position="179"/>
    </location>
</feature>
<keyword evidence="5 9" id="KW-1133">Transmembrane helix</keyword>
<feature type="transmembrane region" description="Helical" evidence="9">
    <location>
        <begin position="483"/>
        <end position="504"/>
    </location>
</feature>
<comment type="subcellular location">
    <subcellularLocation>
        <location evidence="1">Membrane</location>
        <topology evidence="1">Multi-pass membrane protein</topology>
    </subcellularLocation>
</comment>
<organism evidence="11 12">
    <name type="scientific">Tetracentron sinense</name>
    <name type="common">Spur-leaf</name>
    <dbReference type="NCBI Taxonomy" id="13715"/>
    <lineage>
        <taxon>Eukaryota</taxon>
        <taxon>Viridiplantae</taxon>
        <taxon>Streptophyta</taxon>
        <taxon>Embryophyta</taxon>
        <taxon>Tracheophyta</taxon>
        <taxon>Spermatophyta</taxon>
        <taxon>Magnoliopsida</taxon>
        <taxon>Trochodendrales</taxon>
        <taxon>Trochodendraceae</taxon>
        <taxon>Tetracentron</taxon>
    </lineage>
</organism>
<accession>A0A834Z8F7</accession>
<feature type="transmembrane region" description="Helical" evidence="9">
    <location>
        <begin position="511"/>
        <end position="536"/>
    </location>
</feature>
<dbReference type="FunFam" id="1.20.1740.10:FF:000047">
    <property type="entry name" value="Amino acid transporter AVT1A"/>
    <property type="match status" value="1"/>
</dbReference>
<keyword evidence="3 9" id="KW-0812">Transmembrane</keyword>
<evidence type="ECO:0000256" key="4">
    <source>
        <dbReference type="ARBA" id="ARBA00022970"/>
    </source>
</evidence>
<feature type="transmembrane region" description="Helical" evidence="9">
    <location>
        <begin position="185"/>
        <end position="208"/>
    </location>
</feature>
<feature type="transmembrane region" description="Helical" evidence="9">
    <location>
        <begin position="274"/>
        <end position="292"/>
    </location>
</feature>
<dbReference type="InterPro" id="IPR013057">
    <property type="entry name" value="AA_transpt_TM"/>
</dbReference>
<gene>
    <name evidence="11" type="ORF">HHK36_011037</name>
</gene>
<feature type="region of interest" description="Disordered" evidence="8">
    <location>
        <begin position="1"/>
        <end position="49"/>
    </location>
</feature>
<evidence type="ECO:0000256" key="5">
    <source>
        <dbReference type="ARBA" id="ARBA00022989"/>
    </source>
</evidence>
<keyword evidence="12" id="KW-1185">Reference proteome</keyword>
<keyword evidence="2" id="KW-0813">Transport</keyword>
<dbReference type="PANTHER" id="PTHR22950">
    <property type="entry name" value="AMINO ACID TRANSPORTER"/>
    <property type="match status" value="1"/>
</dbReference>
<dbReference type="PANTHER" id="PTHR22950:SF692">
    <property type="entry name" value="TRANSMEMBRANE AMINO ACID TRANSPORTER FAMILY PROTEIN"/>
    <property type="match status" value="1"/>
</dbReference>
<evidence type="ECO:0000256" key="8">
    <source>
        <dbReference type="SAM" id="MobiDB-lite"/>
    </source>
</evidence>
<comment type="caution">
    <text evidence="11">The sequence shown here is derived from an EMBL/GenBank/DDBJ whole genome shotgun (WGS) entry which is preliminary data.</text>
</comment>
<evidence type="ECO:0000313" key="12">
    <source>
        <dbReference type="Proteomes" id="UP000655225"/>
    </source>
</evidence>
<feature type="compositionally biased region" description="Polar residues" evidence="8">
    <location>
        <begin position="37"/>
        <end position="47"/>
    </location>
</feature>
<dbReference type="EMBL" id="JABCRI010000007">
    <property type="protein sequence ID" value="KAF8402944.1"/>
    <property type="molecule type" value="Genomic_DNA"/>
</dbReference>
<feature type="compositionally biased region" description="Basic and acidic residues" evidence="8">
    <location>
        <begin position="1"/>
        <end position="14"/>
    </location>
</feature>
<evidence type="ECO:0000259" key="10">
    <source>
        <dbReference type="Pfam" id="PF01490"/>
    </source>
</evidence>
<dbReference type="GO" id="GO:0005774">
    <property type="term" value="C:vacuolar membrane"/>
    <property type="evidence" value="ECO:0007669"/>
    <property type="project" value="TreeGrafter"/>
</dbReference>
<keyword evidence="6 9" id="KW-0472">Membrane</keyword>
<feature type="transmembrane region" description="Helical" evidence="9">
    <location>
        <begin position="229"/>
        <end position="251"/>
    </location>
</feature>
<feature type="transmembrane region" description="Helical" evidence="9">
    <location>
        <begin position="457"/>
        <end position="477"/>
    </location>
</feature>
<evidence type="ECO:0000256" key="2">
    <source>
        <dbReference type="ARBA" id="ARBA00022448"/>
    </source>
</evidence>
<feature type="transmembrane region" description="Helical" evidence="9">
    <location>
        <begin position="416"/>
        <end position="437"/>
    </location>
</feature>
<dbReference type="OMA" id="LAFPICM"/>
<sequence length="544" mass="59102">MKTEEEWGVDRGVEFETDDEENQAQRVATRNEDDSDSGFTISSSNPSDIAVDASYCPSWPQSYRQSMDMYTSVTPPAVSFLAGTSLAGRSSSFLSSSAYKRPQTSEYDSSLSKPFISTRSLEKEEVPTSTLPTKASAASIHKFSYHELPPLQQCSYAQALLNGINVLCGVGLLTTPFAIREGGWMSLLVLFIFGVIACYTGILLMRCLESSPGLQTYPDIGQAAFGATGRLGIAIILYLELYVCCVEYVTLMSDNLSALFPNAYMNFAGIDLDSHYIFAITTTIFVLPTVWLRNLSLLSYLSAGGVVASLLVVLCLLWVGVVDEVGFHPSGPTLDLANLPVALGLYGFCYSGHSVFPNIYSSMKKPSQFPAVLTVSFLICWLLYTGVAICGFSMFGDSTQSQFTLNMPKKFVASKIAVWATVVNPLSKYALTITPVALSLEELLPSAQLMRSHCVSVFIRTMLVLSTLVVALTVPFFGFVMALIGSFLTMLVALIFPCACYLSILRGRLTLLQIAVCIFIIIVGVVCSCIGTYSAIRRIADNLA</sequence>
<reference evidence="11 12" key="1">
    <citation type="submission" date="2020-04" db="EMBL/GenBank/DDBJ databases">
        <title>Plant Genome Project.</title>
        <authorList>
            <person name="Zhang R.-G."/>
        </authorList>
    </citation>
    <scope>NUCLEOTIDE SEQUENCE [LARGE SCALE GENOMIC DNA]</scope>
    <source>
        <strain evidence="11">YNK0</strain>
        <tissue evidence="11">Leaf</tissue>
    </source>
</reference>
<dbReference type="OrthoDB" id="655540at2759"/>
<evidence type="ECO:0000313" key="11">
    <source>
        <dbReference type="EMBL" id="KAF8402944.1"/>
    </source>
</evidence>
<evidence type="ECO:0000256" key="6">
    <source>
        <dbReference type="ARBA" id="ARBA00023136"/>
    </source>
</evidence>
<proteinExistence type="inferred from homology"/>
<name>A0A834Z8F7_TETSI</name>
<dbReference type="AlphaFoldDB" id="A0A834Z8F7"/>
<dbReference type="Proteomes" id="UP000655225">
    <property type="component" value="Unassembled WGS sequence"/>
</dbReference>
<feature type="domain" description="Amino acid transporter transmembrane" evidence="10">
    <location>
        <begin position="155"/>
        <end position="536"/>
    </location>
</feature>
<evidence type="ECO:0000256" key="3">
    <source>
        <dbReference type="ARBA" id="ARBA00022692"/>
    </source>
</evidence>
<feature type="transmembrane region" description="Helical" evidence="9">
    <location>
        <begin position="299"/>
        <end position="321"/>
    </location>
</feature>
<feature type="transmembrane region" description="Helical" evidence="9">
    <location>
        <begin position="372"/>
        <end position="396"/>
    </location>
</feature>
<evidence type="ECO:0000256" key="9">
    <source>
        <dbReference type="SAM" id="Phobius"/>
    </source>
</evidence>